<evidence type="ECO:0000256" key="1">
    <source>
        <dbReference type="SAM" id="Phobius"/>
    </source>
</evidence>
<dbReference type="RefSeq" id="WP_345078087.1">
    <property type="nucleotide sequence ID" value="NZ_BAABFA010000005.1"/>
</dbReference>
<feature type="transmembrane region" description="Helical" evidence="1">
    <location>
        <begin position="29"/>
        <end position="51"/>
    </location>
</feature>
<gene>
    <name evidence="2" type="ORF">GCM10023093_05160</name>
</gene>
<protein>
    <submittedName>
        <fullName evidence="2">Uncharacterized protein</fullName>
    </submittedName>
</protein>
<dbReference type="Proteomes" id="UP001500067">
    <property type="component" value="Unassembled WGS sequence"/>
</dbReference>
<comment type="caution">
    <text evidence="2">The sequence shown here is derived from an EMBL/GenBank/DDBJ whole genome shotgun (WGS) entry which is preliminary data.</text>
</comment>
<proteinExistence type="predicted"/>
<keyword evidence="3" id="KW-1185">Reference proteome</keyword>
<dbReference type="EMBL" id="BAABFA010000005">
    <property type="protein sequence ID" value="GAA4461107.1"/>
    <property type="molecule type" value="Genomic_DNA"/>
</dbReference>
<keyword evidence="1" id="KW-0812">Transmembrane</keyword>
<accession>A0ABP8N850</accession>
<feature type="transmembrane region" description="Helical" evidence="1">
    <location>
        <begin position="63"/>
        <end position="82"/>
    </location>
</feature>
<evidence type="ECO:0000313" key="3">
    <source>
        <dbReference type="Proteomes" id="UP001500067"/>
    </source>
</evidence>
<feature type="transmembrane region" description="Helical" evidence="1">
    <location>
        <begin position="5"/>
        <end position="23"/>
    </location>
</feature>
<name>A0ABP8N850_9BACT</name>
<sequence>MAQKAIRGVAVVLFLLVNTFYFWQGAASFFMFLFMFLLFVVLSVLLVAQVGKAIIERFGDRRRLLTVAILCIVLGSAVYAPLGLINYDALQGDDMLVAEREGVAGCLTRLRLKTNGKYLKTVGCFGVTRHKGNYTIVHDTIFFDKGATHDKMMHDLAIVRRDTIFGDTLMRLYYADDTDAYEMRITQNKLVPLKQD</sequence>
<reference evidence="3" key="1">
    <citation type="journal article" date="2019" name="Int. J. Syst. Evol. Microbiol.">
        <title>The Global Catalogue of Microorganisms (GCM) 10K type strain sequencing project: providing services to taxonomists for standard genome sequencing and annotation.</title>
        <authorList>
            <consortium name="The Broad Institute Genomics Platform"/>
            <consortium name="The Broad Institute Genome Sequencing Center for Infectious Disease"/>
            <person name="Wu L."/>
            <person name="Ma J."/>
        </authorList>
    </citation>
    <scope>NUCLEOTIDE SEQUENCE [LARGE SCALE GENOMIC DNA]</scope>
    <source>
        <strain evidence="3">JCM 32105</strain>
    </source>
</reference>
<evidence type="ECO:0000313" key="2">
    <source>
        <dbReference type="EMBL" id="GAA4461107.1"/>
    </source>
</evidence>
<keyword evidence="1" id="KW-1133">Transmembrane helix</keyword>
<organism evidence="2 3">
    <name type="scientific">Nemorincola caseinilytica</name>
    <dbReference type="NCBI Taxonomy" id="2054315"/>
    <lineage>
        <taxon>Bacteria</taxon>
        <taxon>Pseudomonadati</taxon>
        <taxon>Bacteroidota</taxon>
        <taxon>Chitinophagia</taxon>
        <taxon>Chitinophagales</taxon>
        <taxon>Chitinophagaceae</taxon>
        <taxon>Nemorincola</taxon>
    </lineage>
</organism>
<keyword evidence="1" id="KW-0472">Membrane</keyword>